<dbReference type="GO" id="GO:0001733">
    <property type="term" value="F:galactosylceramide sulfotransferase activity"/>
    <property type="evidence" value="ECO:0007669"/>
    <property type="project" value="InterPro"/>
</dbReference>
<protein>
    <submittedName>
        <fullName evidence="10">Uncharacterized protein</fullName>
    </submittedName>
</protein>
<dbReference type="Pfam" id="PF06990">
    <property type="entry name" value="Gal-3-0_sulfotr"/>
    <property type="match status" value="1"/>
</dbReference>
<keyword evidence="9" id="KW-0325">Glycoprotein</keyword>
<dbReference type="InterPro" id="IPR009729">
    <property type="entry name" value="Gal-3-0_sulfotransfrase"/>
</dbReference>
<keyword evidence="11" id="KW-1185">Reference proteome</keyword>
<dbReference type="AlphaFoldDB" id="D7FJM5"/>
<dbReference type="OrthoDB" id="514299at2759"/>
<evidence type="ECO:0000256" key="1">
    <source>
        <dbReference type="ARBA" id="ARBA00004323"/>
    </source>
</evidence>
<dbReference type="PANTHER" id="PTHR14647">
    <property type="entry name" value="GALACTOSE-3-O-SULFOTRANSFERASE"/>
    <property type="match status" value="1"/>
</dbReference>
<dbReference type="InterPro" id="IPR027417">
    <property type="entry name" value="P-loop_NTPase"/>
</dbReference>
<evidence type="ECO:0000256" key="8">
    <source>
        <dbReference type="ARBA" id="ARBA00023136"/>
    </source>
</evidence>
<evidence type="ECO:0000313" key="10">
    <source>
        <dbReference type="EMBL" id="CBJ29127.1"/>
    </source>
</evidence>
<dbReference type="EMBL" id="FN649760">
    <property type="protein sequence ID" value="CBJ29127.1"/>
    <property type="molecule type" value="Genomic_DNA"/>
</dbReference>
<evidence type="ECO:0000256" key="7">
    <source>
        <dbReference type="ARBA" id="ARBA00023034"/>
    </source>
</evidence>
<evidence type="ECO:0000256" key="5">
    <source>
        <dbReference type="ARBA" id="ARBA00022968"/>
    </source>
</evidence>
<evidence type="ECO:0000313" key="11">
    <source>
        <dbReference type="Proteomes" id="UP000002630"/>
    </source>
</evidence>
<sequence>MDPAHAGDENRHRLRNPLSAEFGVKTTKEMNTFIENHLPDFKLVMLTERMDESLMILRSLLGWHMIDVTYASLKARQGRVRDVTTASR</sequence>
<keyword evidence="5" id="KW-0735">Signal-anchor</keyword>
<keyword evidence="8" id="KW-0472">Membrane</keyword>
<keyword evidence="6" id="KW-1133">Transmembrane helix</keyword>
<evidence type="ECO:0000256" key="3">
    <source>
        <dbReference type="ARBA" id="ARBA00022679"/>
    </source>
</evidence>
<evidence type="ECO:0000256" key="6">
    <source>
        <dbReference type="ARBA" id="ARBA00022989"/>
    </source>
</evidence>
<dbReference type="InParanoid" id="D7FJM5"/>
<evidence type="ECO:0000256" key="4">
    <source>
        <dbReference type="ARBA" id="ARBA00022692"/>
    </source>
</evidence>
<keyword evidence="7" id="KW-0333">Golgi apparatus</keyword>
<evidence type="ECO:0000256" key="2">
    <source>
        <dbReference type="ARBA" id="ARBA00008124"/>
    </source>
</evidence>
<accession>D7FJM5</accession>
<dbReference type="Gene3D" id="3.40.50.300">
    <property type="entry name" value="P-loop containing nucleotide triphosphate hydrolases"/>
    <property type="match status" value="1"/>
</dbReference>
<reference evidence="10 11" key="1">
    <citation type="journal article" date="2010" name="Nature">
        <title>The Ectocarpus genome and the independent evolution of multicellularity in brown algae.</title>
        <authorList>
            <person name="Cock J.M."/>
            <person name="Sterck L."/>
            <person name="Rouze P."/>
            <person name="Scornet D."/>
            <person name="Allen A.E."/>
            <person name="Amoutzias G."/>
            <person name="Anthouard V."/>
            <person name="Artiguenave F."/>
            <person name="Aury J.M."/>
            <person name="Badger J.H."/>
            <person name="Beszteri B."/>
            <person name="Billiau K."/>
            <person name="Bonnet E."/>
            <person name="Bothwell J.H."/>
            <person name="Bowler C."/>
            <person name="Boyen C."/>
            <person name="Brownlee C."/>
            <person name="Carrano C.J."/>
            <person name="Charrier B."/>
            <person name="Cho G.Y."/>
            <person name="Coelho S.M."/>
            <person name="Collen J."/>
            <person name="Corre E."/>
            <person name="Da Silva C."/>
            <person name="Delage L."/>
            <person name="Delaroque N."/>
            <person name="Dittami S.M."/>
            <person name="Doulbeau S."/>
            <person name="Elias M."/>
            <person name="Farnham G."/>
            <person name="Gachon C.M."/>
            <person name="Gschloessl B."/>
            <person name="Heesch S."/>
            <person name="Jabbari K."/>
            <person name="Jubin C."/>
            <person name="Kawai H."/>
            <person name="Kimura K."/>
            <person name="Kloareg B."/>
            <person name="Kupper F.C."/>
            <person name="Lang D."/>
            <person name="Le Bail A."/>
            <person name="Leblanc C."/>
            <person name="Lerouge P."/>
            <person name="Lohr M."/>
            <person name="Lopez P.J."/>
            <person name="Martens C."/>
            <person name="Maumus F."/>
            <person name="Michel G."/>
            <person name="Miranda-Saavedra D."/>
            <person name="Morales J."/>
            <person name="Moreau H."/>
            <person name="Motomura T."/>
            <person name="Nagasato C."/>
            <person name="Napoli C.A."/>
            <person name="Nelson D.R."/>
            <person name="Nyvall-Collen P."/>
            <person name="Peters A.F."/>
            <person name="Pommier C."/>
            <person name="Potin P."/>
            <person name="Poulain J."/>
            <person name="Quesneville H."/>
            <person name="Read B."/>
            <person name="Rensing S.A."/>
            <person name="Ritter A."/>
            <person name="Rousvoal S."/>
            <person name="Samanta M."/>
            <person name="Samson G."/>
            <person name="Schroeder D.C."/>
            <person name="Segurens B."/>
            <person name="Strittmatter M."/>
            <person name="Tonon T."/>
            <person name="Tregear J.W."/>
            <person name="Valentin K."/>
            <person name="von Dassow P."/>
            <person name="Yamagishi T."/>
            <person name="Van de Peer Y."/>
            <person name="Wincker P."/>
        </authorList>
    </citation>
    <scope>NUCLEOTIDE SEQUENCE [LARGE SCALE GENOMIC DNA]</scope>
    <source>
        <strain evidence="11">Ec32 / CCAP1310/4</strain>
    </source>
</reference>
<evidence type="ECO:0000256" key="9">
    <source>
        <dbReference type="ARBA" id="ARBA00023180"/>
    </source>
</evidence>
<dbReference type="GO" id="GO:0009247">
    <property type="term" value="P:glycolipid biosynthetic process"/>
    <property type="evidence" value="ECO:0007669"/>
    <property type="project" value="InterPro"/>
</dbReference>
<dbReference type="Proteomes" id="UP000002630">
    <property type="component" value="Unassembled WGS sequence"/>
</dbReference>
<gene>
    <name evidence="10" type="ORF">Esi_0135_0019</name>
</gene>
<organism evidence="10 11">
    <name type="scientific">Ectocarpus siliculosus</name>
    <name type="common">Brown alga</name>
    <name type="synonym">Conferva siliculosa</name>
    <dbReference type="NCBI Taxonomy" id="2880"/>
    <lineage>
        <taxon>Eukaryota</taxon>
        <taxon>Sar</taxon>
        <taxon>Stramenopiles</taxon>
        <taxon>Ochrophyta</taxon>
        <taxon>PX clade</taxon>
        <taxon>Phaeophyceae</taxon>
        <taxon>Ectocarpales</taxon>
        <taxon>Ectocarpaceae</taxon>
        <taxon>Ectocarpus</taxon>
    </lineage>
</organism>
<dbReference type="GO" id="GO:0000139">
    <property type="term" value="C:Golgi membrane"/>
    <property type="evidence" value="ECO:0007669"/>
    <property type="project" value="UniProtKB-SubCell"/>
</dbReference>
<keyword evidence="4" id="KW-0812">Transmembrane</keyword>
<proteinExistence type="inferred from homology"/>
<dbReference type="PANTHER" id="PTHR14647:SF87">
    <property type="entry name" value="PUTATIVE-RELATED"/>
    <property type="match status" value="1"/>
</dbReference>
<keyword evidence="3" id="KW-0808">Transferase</keyword>
<comment type="subcellular location">
    <subcellularLocation>
        <location evidence="1">Golgi apparatus membrane</location>
        <topology evidence="1">Single-pass type II membrane protein</topology>
    </subcellularLocation>
</comment>
<name>D7FJM5_ECTSI</name>
<comment type="similarity">
    <text evidence="2">Belongs to the galactose-3-O-sulfotransferase family.</text>
</comment>